<name>A0A6G6WCK5_9ACTN</name>
<dbReference type="Proteomes" id="UP000502996">
    <property type="component" value="Chromosome"/>
</dbReference>
<dbReference type="AlphaFoldDB" id="A0A6G6WCK5"/>
<proteinExistence type="predicted"/>
<dbReference type="EMBL" id="CP049257">
    <property type="protein sequence ID" value="QIG42883.1"/>
    <property type="molecule type" value="Genomic_DNA"/>
</dbReference>
<keyword evidence="1" id="KW-0732">Signal</keyword>
<dbReference type="RefSeq" id="WP_165231297.1">
    <property type="nucleotide sequence ID" value="NZ_CP049257.1"/>
</dbReference>
<keyword evidence="3" id="KW-1185">Reference proteome</keyword>
<feature type="chain" id="PRO_5026220138" evidence="1">
    <location>
        <begin position="27"/>
        <end position="170"/>
    </location>
</feature>
<evidence type="ECO:0000313" key="3">
    <source>
        <dbReference type="Proteomes" id="UP000502996"/>
    </source>
</evidence>
<evidence type="ECO:0000256" key="1">
    <source>
        <dbReference type="SAM" id="SignalP"/>
    </source>
</evidence>
<evidence type="ECO:0000313" key="2">
    <source>
        <dbReference type="EMBL" id="QIG42883.1"/>
    </source>
</evidence>
<organism evidence="2 3">
    <name type="scientific">Nocardioides anomalus</name>
    <dbReference type="NCBI Taxonomy" id="2712223"/>
    <lineage>
        <taxon>Bacteria</taxon>
        <taxon>Bacillati</taxon>
        <taxon>Actinomycetota</taxon>
        <taxon>Actinomycetes</taxon>
        <taxon>Propionibacteriales</taxon>
        <taxon>Nocardioidaceae</taxon>
        <taxon>Nocardioides</taxon>
    </lineage>
</organism>
<protein>
    <submittedName>
        <fullName evidence="2">Uncharacterized protein</fullName>
    </submittedName>
</protein>
<reference evidence="2 3" key="1">
    <citation type="submission" date="2020-02" db="EMBL/GenBank/DDBJ databases">
        <title>Full genome sequence of Nocardioides sp. R-3366.</title>
        <authorList>
            <person name="Im W.-T."/>
        </authorList>
    </citation>
    <scope>NUCLEOTIDE SEQUENCE [LARGE SCALE GENOMIC DNA]</scope>
    <source>
        <strain evidence="2 3">R-3366</strain>
    </source>
</reference>
<dbReference type="InterPro" id="IPR006311">
    <property type="entry name" value="TAT_signal"/>
</dbReference>
<feature type="signal peptide" evidence="1">
    <location>
        <begin position="1"/>
        <end position="26"/>
    </location>
</feature>
<dbReference type="PROSITE" id="PS51318">
    <property type="entry name" value="TAT"/>
    <property type="match status" value="1"/>
</dbReference>
<sequence length="170" mass="18367">MTPRRALVVLLTLLTAALALTAPAQAQRPEPSYKGIPRTYDAALAHFELANGTEALKKFVTPSGNIYCNIGKAGPKGCEINQGSVKDPDACPGNPVSDRVGRLEFRGNRVLPICNTDTIRTRAQVLEYGEATTSGKYACISERQGVTCIHRTKTLGFFLHKGEYVIFNAG</sequence>
<gene>
    <name evidence="2" type="ORF">G5V58_08975</name>
</gene>
<accession>A0A6G6WCK5</accession>
<dbReference type="KEGG" id="nano:G5V58_08975"/>